<evidence type="ECO:0000313" key="1">
    <source>
        <dbReference type="EMBL" id="CAG7863690.1"/>
    </source>
</evidence>
<evidence type="ECO:0000313" key="2">
    <source>
        <dbReference type="EMBL" id="VDC61060.1"/>
    </source>
</evidence>
<dbReference type="EMBL" id="LS974625">
    <property type="protein sequence ID" value="CAG7863690.1"/>
    <property type="molecule type" value="Genomic_DNA"/>
</dbReference>
<dbReference type="AlphaFoldDB" id="A0A3P5YI23"/>
<dbReference type="Proteomes" id="UP000694005">
    <property type="component" value="Chromosome A09"/>
</dbReference>
<organism evidence="2">
    <name type="scientific">Brassica campestris</name>
    <name type="common">Field mustard</name>
    <dbReference type="NCBI Taxonomy" id="3711"/>
    <lineage>
        <taxon>Eukaryota</taxon>
        <taxon>Viridiplantae</taxon>
        <taxon>Streptophyta</taxon>
        <taxon>Embryophyta</taxon>
        <taxon>Tracheophyta</taxon>
        <taxon>Spermatophyta</taxon>
        <taxon>Magnoliopsida</taxon>
        <taxon>eudicotyledons</taxon>
        <taxon>Gunneridae</taxon>
        <taxon>Pentapetalae</taxon>
        <taxon>rosids</taxon>
        <taxon>malvids</taxon>
        <taxon>Brassicales</taxon>
        <taxon>Brassicaceae</taxon>
        <taxon>Brassiceae</taxon>
        <taxon>Brassica</taxon>
    </lineage>
</organism>
<name>A0A3P5YI23_BRACM</name>
<dbReference type="EMBL" id="LR031568">
    <property type="protein sequence ID" value="VDC61060.1"/>
    <property type="molecule type" value="Genomic_DNA"/>
</dbReference>
<sequence length="159" mass="18178">MCYGAHLLRCRLWFPIPEITVQALECFQLSIRKLSPGSLQHLIGIMVLSFEQGMTLSANYLEAFLFLQDTGLPLTYCFKPRPHMLIILFLHIPRTGSSFEIFFVVLHSIGAISPRDELAQRSSIIDPSSASLRKWYQSNFFALLHLMFDQPLAGIEYAR</sequence>
<accession>A0A3P5YI23</accession>
<gene>
    <name evidence="2" type="ORF">BRAA09T38671Z</name>
    <name evidence="1" type="ORF">BRAPAZ1V2_A09P41570.2</name>
</gene>
<protein>
    <submittedName>
        <fullName evidence="1">Uncharacterized protein</fullName>
    </submittedName>
</protein>
<dbReference type="Gramene" id="A09p41570.2_BraZ1">
    <property type="protein sequence ID" value="A09p41570.2_BraZ1.CDS"/>
    <property type="gene ID" value="A09g41570.2_BraZ1"/>
</dbReference>
<proteinExistence type="predicted"/>
<reference evidence="2" key="1">
    <citation type="submission" date="2018-11" db="EMBL/GenBank/DDBJ databases">
        <authorList>
            <consortium name="Genoscope - CEA"/>
            <person name="William W."/>
        </authorList>
    </citation>
    <scope>NUCLEOTIDE SEQUENCE</scope>
</reference>